<evidence type="ECO:0000313" key="3">
    <source>
        <dbReference type="Proteomes" id="UP001205105"/>
    </source>
</evidence>
<feature type="transmembrane region" description="Helical" evidence="1">
    <location>
        <begin position="328"/>
        <end position="350"/>
    </location>
</feature>
<reference evidence="2" key="1">
    <citation type="submission" date="2020-11" db="EMBL/GenBank/DDBJ databases">
        <title>Chlorella ohadii genome sequencing and assembly.</title>
        <authorList>
            <person name="Murik O."/>
            <person name="Treves H."/>
            <person name="Kedem I."/>
            <person name="Shotland Y."/>
            <person name="Kaplan A."/>
        </authorList>
    </citation>
    <scope>NUCLEOTIDE SEQUENCE</scope>
    <source>
        <strain evidence="2">1</strain>
    </source>
</reference>
<dbReference type="Proteomes" id="UP001205105">
    <property type="component" value="Unassembled WGS sequence"/>
</dbReference>
<feature type="transmembrane region" description="Helical" evidence="1">
    <location>
        <begin position="92"/>
        <end position="110"/>
    </location>
</feature>
<dbReference type="GO" id="GO:0055085">
    <property type="term" value="P:transmembrane transport"/>
    <property type="evidence" value="ECO:0007669"/>
    <property type="project" value="InterPro"/>
</dbReference>
<accession>A0AAD5DNY1</accession>
<feature type="transmembrane region" description="Helical" evidence="1">
    <location>
        <begin position="253"/>
        <end position="273"/>
    </location>
</feature>
<keyword evidence="1" id="KW-0472">Membrane</keyword>
<keyword evidence="1" id="KW-0812">Transmembrane</keyword>
<organism evidence="2 3">
    <name type="scientific">Chlorella ohadii</name>
    <dbReference type="NCBI Taxonomy" id="2649997"/>
    <lineage>
        <taxon>Eukaryota</taxon>
        <taxon>Viridiplantae</taxon>
        <taxon>Chlorophyta</taxon>
        <taxon>core chlorophytes</taxon>
        <taxon>Trebouxiophyceae</taxon>
        <taxon>Chlorellales</taxon>
        <taxon>Chlorellaceae</taxon>
        <taxon>Chlorella clade</taxon>
        <taxon>Chlorella</taxon>
    </lineage>
</organism>
<feature type="transmembrane region" description="Helical" evidence="1">
    <location>
        <begin position="362"/>
        <end position="385"/>
    </location>
</feature>
<evidence type="ECO:0000256" key="1">
    <source>
        <dbReference type="SAM" id="Phobius"/>
    </source>
</evidence>
<dbReference type="AlphaFoldDB" id="A0AAD5DNY1"/>
<gene>
    <name evidence="2" type="ORF">COHA_005305</name>
</gene>
<dbReference type="EMBL" id="JADXDR010000068">
    <property type="protein sequence ID" value="KAI7841077.1"/>
    <property type="molecule type" value="Genomic_DNA"/>
</dbReference>
<feature type="transmembrane region" description="Helical" evidence="1">
    <location>
        <begin position="468"/>
        <end position="488"/>
    </location>
</feature>
<dbReference type="Pfam" id="PF04120">
    <property type="entry name" value="Iron_permease"/>
    <property type="match status" value="3"/>
</dbReference>
<proteinExistence type="predicted"/>
<protein>
    <submittedName>
        <fullName evidence="2">Uncharacterized protein</fullName>
    </submittedName>
</protein>
<feature type="transmembrane region" description="Helical" evidence="1">
    <location>
        <begin position="442"/>
        <end position="462"/>
    </location>
</feature>
<comment type="caution">
    <text evidence="2">The sequence shown here is derived from an EMBL/GenBank/DDBJ whole genome shotgun (WGS) entry which is preliminary data.</text>
</comment>
<feature type="transmembrane region" description="Helical" evidence="1">
    <location>
        <begin position="214"/>
        <end position="241"/>
    </location>
</feature>
<keyword evidence="3" id="KW-1185">Reference proteome</keyword>
<evidence type="ECO:0000313" key="2">
    <source>
        <dbReference type="EMBL" id="KAI7841077.1"/>
    </source>
</evidence>
<dbReference type="InterPro" id="IPR007251">
    <property type="entry name" value="Iron_permease_Fet4"/>
</dbReference>
<keyword evidence="1" id="KW-1133">Transmembrane helix</keyword>
<sequence length="561" mass="61372">MRLFSKFWEGAAALGRRDGVRAAAPTQNVAAVGAAPACAAHGHTHTPDSSIVTVEQSDWSSRLAGLSYKPLEKDSQAGRALDGAVDIAGSRLFFGGVIAALTGWAIAGAITQAPDIWQIVLQDVSSIQCYISDMILMRQQQRAFREQLRIIALLRSRATTVARCFKAMMKQDLLEPQAGGSTVELYAGIEERAHSMLEVGDALKLQPKDFADRVIIALAGIMGNIGMVIAFCAAMITWVALGPKYNWSNNWQLWLNTSTALQQTLAVCLLTLARQRHNVYVENCMRSIFRQEAELEYRVRLLTGQAQPNPAVTVQSITQDGFARSLDWYAALMGSGYGFALSGILFIVWVVIGKPMGYSDDWWLIIGTTTGVIGTFNAAVLRFTLQQEERTLDKEYDSLAAEEQAVFKRLGLPGVHHTHQYKETLMVRLSLATSRLCATRTAVLATMLLILALLIGATAVLWNETAQLLVNSVTMILESFFLIVLIDAHNIEATGQRMRLHDILIRRLQLLVIARRLNSVHSPAAKDSLDGSLPSDAKICRSKSLTTSSPAASCQALNAVD</sequence>
<name>A0AAD5DNY1_9CHLO</name>